<keyword evidence="3" id="KW-1185">Reference proteome</keyword>
<dbReference type="Proteomes" id="UP000008743">
    <property type="component" value="Unassembled WGS sequence"/>
</dbReference>
<feature type="transmembrane region" description="Helical" evidence="1">
    <location>
        <begin position="64"/>
        <end position="85"/>
    </location>
</feature>
<dbReference type="AlphaFoldDB" id="A0A0D2WGT1"/>
<dbReference type="PANTHER" id="PTHR28658">
    <property type="entry name" value="TRANSMEMBRANE PROTEIN 180"/>
    <property type="match status" value="1"/>
</dbReference>
<gene>
    <name evidence="2" type="ORF">CAOG_000268</name>
</gene>
<dbReference type="PANTHER" id="PTHR28658:SF3">
    <property type="entry name" value="TRANSMEMBRANE PROTEIN 180"/>
    <property type="match status" value="1"/>
</dbReference>
<feature type="transmembrane region" description="Helical" evidence="1">
    <location>
        <begin position="353"/>
        <end position="370"/>
    </location>
</feature>
<dbReference type="InterPro" id="IPR036259">
    <property type="entry name" value="MFS_trans_sf"/>
</dbReference>
<reference evidence="3" key="1">
    <citation type="submission" date="2011-02" db="EMBL/GenBank/DDBJ databases">
        <title>The Genome Sequence of Capsaspora owczarzaki ATCC 30864.</title>
        <authorList>
            <person name="Russ C."/>
            <person name="Cuomo C."/>
            <person name="Burger G."/>
            <person name="Gray M.W."/>
            <person name="Holland P.W.H."/>
            <person name="King N."/>
            <person name="Lang F.B.F."/>
            <person name="Roger A.J."/>
            <person name="Ruiz-Trillo I."/>
            <person name="Young S.K."/>
            <person name="Zeng Q."/>
            <person name="Gargeya S."/>
            <person name="Alvarado L."/>
            <person name="Berlin A."/>
            <person name="Chapman S.B."/>
            <person name="Chen Z."/>
            <person name="Freedman E."/>
            <person name="Gellesch M."/>
            <person name="Goldberg J."/>
            <person name="Griggs A."/>
            <person name="Gujja S."/>
            <person name="Heilman E."/>
            <person name="Heiman D."/>
            <person name="Howarth C."/>
            <person name="Mehta T."/>
            <person name="Neiman D."/>
            <person name="Pearson M."/>
            <person name="Roberts A."/>
            <person name="Saif S."/>
            <person name="Shea T."/>
            <person name="Shenoy N."/>
            <person name="Sisk P."/>
            <person name="Stolte C."/>
            <person name="Sykes S."/>
            <person name="White J."/>
            <person name="Yandava C."/>
            <person name="Haas B."/>
            <person name="Nusbaum C."/>
            <person name="Birren B."/>
        </authorList>
    </citation>
    <scope>NUCLEOTIDE SEQUENCE</scope>
    <source>
        <strain evidence="3">ATCC 30864</strain>
    </source>
</reference>
<dbReference type="InterPro" id="IPR040035">
    <property type="entry name" value="TMEM180"/>
</dbReference>
<feature type="transmembrane region" description="Helical" evidence="1">
    <location>
        <begin position="198"/>
        <end position="216"/>
    </location>
</feature>
<dbReference type="eggNOG" id="ENOG502QSW5">
    <property type="taxonomic scope" value="Eukaryota"/>
</dbReference>
<name>A0A0D2WGT1_CAPO3</name>
<proteinExistence type="predicted"/>
<feature type="transmembrane region" description="Helical" evidence="1">
    <location>
        <begin position="390"/>
        <end position="414"/>
    </location>
</feature>
<organism evidence="2 3">
    <name type="scientific">Capsaspora owczarzaki (strain ATCC 30864)</name>
    <dbReference type="NCBI Taxonomy" id="595528"/>
    <lineage>
        <taxon>Eukaryota</taxon>
        <taxon>Filasterea</taxon>
        <taxon>Capsaspora</taxon>
    </lineage>
</organism>
<dbReference type="CDD" id="cd17481">
    <property type="entry name" value="MFS_MFSD13A"/>
    <property type="match status" value="1"/>
</dbReference>
<feature type="transmembrane region" description="Helical" evidence="1">
    <location>
        <begin position="237"/>
        <end position="259"/>
    </location>
</feature>
<evidence type="ECO:0000313" key="2">
    <source>
        <dbReference type="EMBL" id="KJE88660.1"/>
    </source>
</evidence>
<feature type="transmembrane region" description="Helical" evidence="1">
    <location>
        <begin position="265"/>
        <end position="290"/>
    </location>
</feature>
<protein>
    <submittedName>
        <fullName evidence="2">Transmembrane protein</fullName>
    </submittedName>
</protein>
<evidence type="ECO:0000313" key="3">
    <source>
        <dbReference type="Proteomes" id="UP000008743"/>
    </source>
</evidence>
<feature type="transmembrane region" description="Helical" evidence="1">
    <location>
        <begin position="435"/>
        <end position="457"/>
    </location>
</feature>
<dbReference type="SUPFAM" id="SSF103473">
    <property type="entry name" value="MFS general substrate transporter"/>
    <property type="match status" value="2"/>
</dbReference>
<dbReference type="PhylomeDB" id="A0A0D2WGT1"/>
<dbReference type="InParanoid" id="A0A0D2WGT1"/>
<dbReference type="OrthoDB" id="62987at2759"/>
<keyword evidence="1" id="KW-0472">Membrane</keyword>
<dbReference type="EMBL" id="KE346360">
    <property type="protein sequence ID" value="KJE88660.1"/>
    <property type="molecule type" value="Genomic_DNA"/>
</dbReference>
<keyword evidence="1 2" id="KW-0812">Transmembrane</keyword>
<feature type="transmembrane region" description="Helical" evidence="1">
    <location>
        <begin position="567"/>
        <end position="590"/>
    </location>
</feature>
<keyword evidence="1" id="KW-1133">Transmembrane helix</keyword>
<evidence type="ECO:0000256" key="1">
    <source>
        <dbReference type="SAM" id="Phobius"/>
    </source>
</evidence>
<accession>A0A0D2WGT1</accession>
<sequence length="615" mass="65699">MRDIQRIASRLLRAAGLHRLTSSSISSLSSSSSSSLASSSSASALASAESDKPTAAAAGSPIARLYGLATCAITLQHNIFLLYYVDVFVSVYRISPTAFFYGQLVFWLWNSVNDPLFAWFSDKAILTTAAAAAGAGTSDATNSSTGHPNASLKNGSTAAAAVRISLATLQRRLRALTLAGPLMSLCFLSFWFRWTESIPIHFVVSLCAYDGFLTFVDLQHQALMADLVVTVHDRVELSRYSSIGSLIGCVSVFVSYAVWNATNLAQFQLFCTLLSVLSAIAFVLSGAGLLRLVTQRSAAKTASSMQRVTVSHDSADAGHATNGILPTPEHSSHHSVQPQPTPVSFLQFLRQMLGYRNFLSFTVVSLVQTFHCHFNSNFFPLFLHYLLRDVVSPATASILLGISFVLPHLNNLYFSSLSERIGVYRVVRGLLAAKLVIAGALVLFGTSSQMLLTLFILSNRIFSEGTCKLLGLVTSDLVDEDYIVHHRDQAVSALVFGTTNLVSKAGQSLAPVLGTWFLIGQAASAAANSGAAPIQSHLVGGVIGAVAEEGSILASIESFSPQHAQQVMLGMLVAVPVVCACIQLAAWHYFTLHGAQLQYVKTAISAREGSGHAQA</sequence>
<feature type="transmembrane region" description="Helical" evidence="1">
    <location>
        <begin position="173"/>
        <end position="192"/>
    </location>
</feature>
<dbReference type="Gene3D" id="1.20.1250.20">
    <property type="entry name" value="MFS general substrate transporter like domains"/>
    <property type="match status" value="1"/>
</dbReference>